<sequence length="426" mass="42467">MAEERCGGRACGPGPGRLGCGLILLGVLALPPAAGAASLESWLGSHEAQPPGAGPAPTPAPTVVLPQSGAGGSGADASTDWRLMPFLAVLAPDAVAGQPTPLSIAVLSPYGQPNAGQEPQTYILIADIPDGAALSQGSETAEGTWRVPLEALPRLTMTLPPDATGSVTLHITAVTDHGGGVIARQSKDLTIPVLQTAAVQASAGAPPAQGGTSFGVEAVPLPGRSGGEPAPAASQAAAAEPAGETARDETAGNETAGDETAGTKATPAKGPAPEPPPPDGPPAAQPPPGQPPPGQPVAIAALAPPPPPKAETPPARPQEVVQRPAKLPAGIAEATLLKRGDALFAQGDLTGARLYYEMAAAGGNPKAALALGRTHDPLVHERLRVRGLAADPEQAASWYRKAAAAGDAEAERNLQKLTDWLAGKGR</sequence>
<organism evidence="2 3">
    <name type="scientific">Azospirillum thermophilum</name>
    <dbReference type="NCBI Taxonomy" id="2202148"/>
    <lineage>
        <taxon>Bacteria</taxon>
        <taxon>Pseudomonadati</taxon>
        <taxon>Pseudomonadota</taxon>
        <taxon>Alphaproteobacteria</taxon>
        <taxon>Rhodospirillales</taxon>
        <taxon>Azospirillaceae</taxon>
        <taxon>Azospirillum</taxon>
    </lineage>
</organism>
<dbReference type="InterPro" id="IPR011990">
    <property type="entry name" value="TPR-like_helical_dom_sf"/>
</dbReference>
<evidence type="ECO:0000313" key="2">
    <source>
        <dbReference type="EMBL" id="AWK88797.1"/>
    </source>
</evidence>
<feature type="region of interest" description="Disordered" evidence="1">
    <location>
        <begin position="203"/>
        <end position="322"/>
    </location>
</feature>
<dbReference type="RefSeq" id="WP_109331437.1">
    <property type="nucleotide sequence ID" value="NZ_CP029356.1"/>
</dbReference>
<feature type="compositionally biased region" description="Low complexity" evidence="1">
    <location>
        <begin position="227"/>
        <end position="244"/>
    </location>
</feature>
<geneLocation type="plasmid" evidence="2 3">
    <name>unnamed1</name>
</geneLocation>
<dbReference type="KEGG" id="azz:DEW08_22235"/>
<feature type="region of interest" description="Disordered" evidence="1">
    <location>
        <begin position="44"/>
        <end position="76"/>
    </location>
</feature>
<dbReference type="AlphaFoldDB" id="A0A2S2CWZ4"/>
<feature type="compositionally biased region" description="Pro residues" evidence="1">
    <location>
        <begin position="270"/>
        <end position="295"/>
    </location>
</feature>
<proteinExistence type="predicted"/>
<evidence type="ECO:0000256" key="1">
    <source>
        <dbReference type="SAM" id="MobiDB-lite"/>
    </source>
</evidence>
<reference evidence="3" key="1">
    <citation type="submission" date="2018-05" db="EMBL/GenBank/DDBJ databases">
        <title>Azospirillum thermophila sp. nov., a novel isolated from hot spring.</title>
        <authorList>
            <person name="Zhao Z."/>
        </authorList>
    </citation>
    <scope>NUCLEOTIDE SEQUENCE [LARGE SCALE GENOMIC DNA]</scope>
    <source>
        <strain evidence="3">CFH 70021</strain>
        <plasmid evidence="3">unnamed1</plasmid>
    </source>
</reference>
<keyword evidence="3" id="KW-1185">Reference proteome</keyword>
<evidence type="ECO:0008006" key="4">
    <source>
        <dbReference type="Google" id="ProtNLM"/>
    </source>
</evidence>
<protein>
    <recommendedName>
        <fullName evidence="4">Sel1 repeat family protein</fullName>
    </recommendedName>
</protein>
<dbReference type="Gene3D" id="1.25.40.10">
    <property type="entry name" value="Tetratricopeptide repeat domain"/>
    <property type="match status" value="1"/>
</dbReference>
<name>A0A2S2CWZ4_9PROT</name>
<dbReference type="OrthoDB" id="7284792at2"/>
<dbReference type="Proteomes" id="UP000245629">
    <property type="component" value="Plasmid unnamed1"/>
</dbReference>
<keyword evidence="2" id="KW-0614">Plasmid</keyword>
<gene>
    <name evidence="2" type="ORF">DEW08_22235</name>
</gene>
<feature type="compositionally biased region" description="Low complexity" evidence="1">
    <location>
        <begin position="260"/>
        <end position="269"/>
    </location>
</feature>
<accession>A0A2S2CWZ4</accession>
<evidence type="ECO:0000313" key="3">
    <source>
        <dbReference type="Proteomes" id="UP000245629"/>
    </source>
</evidence>
<feature type="compositionally biased region" description="Pro residues" evidence="1">
    <location>
        <begin position="303"/>
        <end position="316"/>
    </location>
</feature>
<dbReference type="EMBL" id="CP029356">
    <property type="protein sequence ID" value="AWK88797.1"/>
    <property type="molecule type" value="Genomic_DNA"/>
</dbReference>
<dbReference type="SUPFAM" id="SSF81901">
    <property type="entry name" value="HCP-like"/>
    <property type="match status" value="1"/>
</dbReference>